<dbReference type="RefSeq" id="XP_051448500.1">
    <property type="nucleotide sequence ID" value="XM_051585729.1"/>
</dbReference>
<dbReference type="InterPro" id="IPR011021">
    <property type="entry name" value="Arrestin-like_N"/>
</dbReference>
<feature type="domain" description="Arrestin-like N-terminal" evidence="1">
    <location>
        <begin position="96"/>
        <end position="150"/>
    </location>
</feature>
<organism evidence="2 3">
    <name type="scientific">Umbelopsis ramanniana AG</name>
    <dbReference type="NCBI Taxonomy" id="1314678"/>
    <lineage>
        <taxon>Eukaryota</taxon>
        <taxon>Fungi</taxon>
        <taxon>Fungi incertae sedis</taxon>
        <taxon>Mucoromycota</taxon>
        <taxon>Mucoromycotina</taxon>
        <taxon>Umbelopsidomycetes</taxon>
        <taxon>Umbelopsidales</taxon>
        <taxon>Umbelopsidaceae</taxon>
        <taxon>Umbelopsis</taxon>
    </lineage>
</organism>
<dbReference type="GO" id="GO:0005737">
    <property type="term" value="C:cytoplasm"/>
    <property type="evidence" value="ECO:0007669"/>
    <property type="project" value="TreeGrafter"/>
</dbReference>
<protein>
    <recommendedName>
        <fullName evidence="1">Arrestin-like N-terminal domain-containing protein</fullName>
    </recommendedName>
</protein>
<evidence type="ECO:0000259" key="1">
    <source>
        <dbReference type="Pfam" id="PF00339"/>
    </source>
</evidence>
<dbReference type="AlphaFoldDB" id="A0AAD5EIG7"/>
<gene>
    <name evidence="2" type="ORF">K450DRAFT_221485</name>
</gene>
<dbReference type="Gene3D" id="2.60.40.640">
    <property type="match status" value="1"/>
</dbReference>
<evidence type="ECO:0000313" key="3">
    <source>
        <dbReference type="Proteomes" id="UP001206595"/>
    </source>
</evidence>
<evidence type="ECO:0000313" key="2">
    <source>
        <dbReference type="EMBL" id="KAI8583496.1"/>
    </source>
</evidence>
<dbReference type="GO" id="GO:0015031">
    <property type="term" value="P:protein transport"/>
    <property type="evidence" value="ECO:0007669"/>
    <property type="project" value="TreeGrafter"/>
</dbReference>
<sequence length="352" mass="38956">MLKPARRSTSPQSPPAELCLESAAVSLIGPANDANPMAQVRSKLLGSIVFHANVQWTRITLQLTGVTKLNIAAPGQHDDNGQPSHITTTTNICEVEKELIPTGESAINFGLHLPHNLPPSIETKHASVVYTLIATLTGGPYKKHKIQKNVLVKRHYLPNSSVMIPTASLAKVQGWFEYNIETPRACAIEAGEVVLAARWSVEKERMDVRTVDFQLEEIESYRYRTRDAVHKLPPIIRRFPASVYPPPTFSQDINETHLIRAPIPPALRGRHYSNYVEITHRCRITFHFGSPDARMPYVEPLVVEIPIIITDFPIGEDTATGIGSGDDGVQVDLDLPEYTPQYESAVQVSVGP</sequence>
<dbReference type="PANTHER" id="PTHR11188:SF17">
    <property type="entry name" value="FI21816P1"/>
    <property type="match status" value="1"/>
</dbReference>
<dbReference type="Pfam" id="PF00339">
    <property type="entry name" value="Arrestin_N"/>
    <property type="match status" value="1"/>
</dbReference>
<dbReference type="Proteomes" id="UP001206595">
    <property type="component" value="Unassembled WGS sequence"/>
</dbReference>
<name>A0AAD5EIG7_UMBRA</name>
<dbReference type="InterPro" id="IPR050357">
    <property type="entry name" value="Arrestin_domain-protein"/>
</dbReference>
<dbReference type="EMBL" id="MU620895">
    <property type="protein sequence ID" value="KAI8583496.1"/>
    <property type="molecule type" value="Genomic_DNA"/>
</dbReference>
<accession>A0AAD5EIG7</accession>
<dbReference type="PANTHER" id="PTHR11188">
    <property type="entry name" value="ARRESTIN DOMAIN CONTAINING PROTEIN"/>
    <property type="match status" value="1"/>
</dbReference>
<reference evidence="2" key="1">
    <citation type="submission" date="2021-06" db="EMBL/GenBank/DDBJ databases">
        <authorList>
            <consortium name="DOE Joint Genome Institute"/>
            <person name="Mondo S.J."/>
            <person name="Amses K.R."/>
            <person name="Simmons D.R."/>
            <person name="Longcore J.E."/>
            <person name="Seto K."/>
            <person name="Alves G.H."/>
            <person name="Bonds A.E."/>
            <person name="Quandt C.A."/>
            <person name="Davis W.J."/>
            <person name="Chang Y."/>
            <person name="Letcher P.M."/>
            <person name="Powell M.J."/>
            <person name="Kuo A."/>
            <person name="Labutti K."/>
            <person name="Pangilinan J."/>
            <person name="Andreopoulos W."/>
            <person name="Tritt A."/>
            <person name="Riley R."/>
            <person name="Hundley H."/>
            <person name="Johnson J."/>
            <person name="Lipzen A."/>
            <person name="Barry K."/>
            <person name="Berbee M.L."/>
            <person name="Buchler N.E."/>
            <person name="Grigoriev I.V."/>
            <person name="Spatafora J.W."/>
            <person name="Stajich J.E."/>
            <person name="James T.Y."/>
        </authorList>
    </citation>
    <scope>NUCLEOTIDE SEQUENCE</scope>
    <source>
        <strain evidence="2">AG</strain>
    </source>
</reference>
<dbReference type="GeneID" id="75911077"/>
<keyword evidence="3" id="KW-1185">Reference proteome</keyword>
<dbReference type="InterPro" id="IPR014752">
    <property type="entry name" value="Arrestin-like_C"/>
</dbReference>
<proteinExistence type="predicted"/>
<reference evidence="2" key="2">
    <citation type="journal article" date="2022" name="Proc. Natl. Acad. Sci. U.S.A.">
        <title>Diploid-dominant life cycles characterize the early evolution of Fungi.</title>
        <authorList>
            <person name="Amses K.R."/>
            <person name="Simmons D.R."/>
            <person name="Longcore J.E."/>
            <person name="Mondo S.J."/>
            <person name="Seto K."/>
            <person name="Jeronimo G.H."/>
            <person name="Bonds A.E."/>
            <person name="Quandt C.A."/>
            <person name="Davis W.J."/>
            <person name="Chang Y."/>
            <person name="Federici B.A."/>
            <person name="Kuo A."/>
            <person name="LaButti K."/>
            <person name="Pangilinan J."/>
            <person name="Andreopoulos W."/>
            <person name="Tritt A."/>
            <person name="Riley R."/>
            <person name="Hundley H."/>
            <person name="Johnson J."/>
            <person name="Lipzen A."/>
            <person name="Barry K."/>
            <person name="Lang B.F."/>
            <person name="Cuomo C.A."/>
            <person name="Buchler N.E."/>
            <person name="Grigoriev I.V."/>
            <person name="Spatafora J.W."/>
            <person name="Stajich J.E."/>
            <person name="James T.Y."/>
        </authorList>
    </citation>
    <scope>NUCLEOTIDE SEQUENCE</scope>
    <source>
        <strain evidence="2">AG</strain>
    </source>
</reference>
<comment type="caution">
    <text evidence="2">The sequence shown here is derived from an EMBL/GenBank/DDBJ whole genome shotgun (WGS) entry which is preliminary data.</text>
</comment>